<proteinExistence type="predicted"/>
<organism evidence="1 2">
    <name type="scientific">Paramecium octaurelia</name>
    <dbReference type="NCBI Taxonomy" id="43137"/>
    <lineage>
        <taxon>Eukaryota</taxon>
        <taxon>Sar</taxon>
        <taxon>Alveolata</taxon>
        <taxon>Ciliophora</taxon>
        <taxon>Intramacronucleata</taxon>
        <taxon>Oligohymenophorea</taxon>
        <taxon>Peniculida</taxon>
        <taxon>Parameciidae</taxon>
        <taxon>Paramecium</taxon>
    </lineage>
</organism>
<sequence length="92" mass="11183">MISKSSYQHKYFNIALSKMNFVRSCEFHPNQMWKRLHKIQTSFNRDLQSDTNLCYKQASLRLQGANQASYCYQNIMLTQRKFDQLLLYYYHI</sequence>
<evidence type="ECO:0000313" key="1">
    <source>
        <dbReference type="EMBL" id="CAD8171526.1"/>
    </source>
</evidence>
<protein>
    <submittedName>
        <fullName evidence="1">Uncharacterized protein</fullName>
    </submittedName>
</protein>
<keyword evidence="2" id="KW-1185">Reference proteome</keyword>
<dbReference type="Proteomes" id="UP000683925">
    <property type="component" value="Unassembled WGS sequence"/>
</dbReference>
<evidence type="ECO:0000313" key="2">
    <source>
        <dbReference type="Proteomes" id="UP000683925"/>
    </source>
</evidence>
<gene>
    <name evidence="1" type="ORF">POCTA_138.1.T0580178</name>
</gene>
<comment type="caution">
    <text evidence="1">The sequence shown here is derived from an EMBL/GenBank/DDBJ whole genome shotgun (WGS) entry which is preliminary data.</text>
</comment>
<dbReference type="EMBL" id="CAJJDP010000057">
    <property type="protein sequence ID" value="CAD8171526.1"/>
    <property type="molecule type" value="Genomic_DNA"/>
</dbReference>
<name>A0A8S1V9C4_PAROT</name>
<dbReference type="AlphaFoldDB" id="A0A8S1V9C4"/>
<reference evidence="1" key="1">
    <citation type="submission" date="2021-01" db="EMBL/GenBank/DDBJ databases">
        <authorList>
            <consortium name="Genoscope - CEA"/>
            <person name="William W."/>
        </authorList>
    </citation>
    <scope>NUCLEOTIDE SEQUENCE</scope>
</reference>
<accession>A0A8S1V9C4</accession>